<protein>
    <submittedName>
        <fullName evidence="4">Phosphate/phosphite/phosphonate ABC transporter substrate-binding protein</fullName>
    </submittedName>
</protein>
<evidence type="ECO:0000313" key="5">
    <source>
        <dbReference type="Proteomes" id="UP001524642"/>
    </source>
</evidence>
<dbReference type="PANTHER" id="PTHR35841">
    <property type="entry name" value="PHOSPHONATES-BINDING PERIPLASMIC PROTEIN"/>
    <property type="match status" value="1"/>
</dbReference>
<proteinExistence type="inferred from homology"/>
<comment type="caution">
    <text evidence="4">The sequence shown here is derived from an EMBL/GenBank/DDBJ whole genome shotgun (WGS) entry which is preliminary data.</text>
</comment>
<dbReference type="InterPro" id="IPR006311">
    <property type="entry name" value="TAT_signal"/>
</dbReference>
<evidence type="ECO:0000256" key="1">
    <source>
        <dbReference type="ARBA" id="ARBA00007162"/>
    </source>
</evidence>
<dbReference type="NCBIfam" id="TIGR01098">
    <property type="entry name" value="3A0109s03R"/>
    <property type="match status" value="1"/>
</dbReference>
<keyword evidence="2 3" id="KW-0732">Signal</keyword>
<dbReference type="PANTHER" id="PTHR35841:SF1">
    <property type="entry name" value="PHOSPHONATES-BINDING PERIPLASMIC PROTEIN"/>
    <property type="match status" value="1"/>
</dbReference>
<dbReference type="SUPFAM" id="SSF53850">
    <property type="entry name" value="Periplasmic binding protein-like II"/>
    <property type="match status" value="1"/>
</dbReference>
<accession>A0ABT1X9A8</accession>
<keyword evidence="5" id="KW-1185">Reference proteome</keyword>
<comment type="similarity">
    <text evidence="1">Belongs to the phosphate/phosphite/phosphonate binding protein family.</text>
</comment>
<dbReference type="Proteomes" id="UP001524642">
    <property type="component" value="Unassembled WGS sequence"/>
</dbReference>
<evidence type="ECO:0000256" key="3">
    <source>
        <dbReference type="SAM" id="SignalP"/>
    </source>
</evidence>
<dbReference type="Pfam" id="PF12974">
    <property type="entry name" value="Phosphonate-bd"/>
    <property type="match status" value="1"/>
</dbReference>
<sequence length="328" mass="35128">MPSRRALLSAALALPAPLLIPAALAARRTADPDTAFPQPGRRPWADAIGTLRIGLSGGENEVDRLARNEPYRALLEETFKLPVRLFSAPDFAGLGQAFAAGLIEVAQMGAANFAGTWAETRGAIQPLVAPEGEDGTLGYVAVMIVRSDSGITDLAGMRGRSLAWADPNSTSGYFAPRAALRAAGIDVNTYFSRTGFAGGHQQGIVAVLHRQYDATCTWASGVGDVSTGYSRGALKAMVDNGMLDMRDLRVIWTSDTIPAGPVACRANLPDTFKNDMRDFLLALPKVHPAIYQGIERGGGTGFRTVTAEDYALVLKLREEEAAERRRRR</sequence>
<gene>
    <name evidence="4" type="primary">phnD</name>
    <name evidence="4" type="ORF">NRP21_18190</name>
</gene>
<dbReference type="CDD" id="cd01071">
    <property type="entry name" value="PBP2_PhnD_like"/>
    <property type="match status" value="1"/>
</dbReference>
<dbReference type="RefSeq" id="WP_257717646.1">
    <property type="nucleotide sequence ID" value="NZ_JANJOU010000017.1"/>
</dbReference>
<feature type="chain" id="PRO_5046388633" evidence="3">
    <location>
        <begin position="26"/>
        <end position="328"/>
    </location>
</feature>
<evidence type="ECO:0000313" key="4">
    <source>
        <dbReference type="EMBL" id="MCR0983988.1"/>
    </source>
</evidence>
<feature type="signal peptide" evidence="3">
    <location>
        <begin position="1"/>
        <end position="25"/>
    </location>
</feature>
<dbReference type="Gene3D" id="3.40.190.10">
    <property type="entry name" value="Periplasmic binding protein-like II"/>
    <property type="match status" value="2"/>
</dbReference>
<dbReference type="EMBL" id="JANJOU010000017">
    <property type="protein sequence ID" value="MCR0983988.1"/>
    <property type="molecule type" value="Genomic_DNA"/>
</dbReference>
<evidence type="ECO:0000256" key="2">
    <source>
        <dbReference type="ARBA" id="ARBA00022729"/>
    </source>
</evidence>
<name>A0ABT1X9A8_9PROT</name>
<organism evidence="4 5">
    <name type="scientific">Roseomonas populi</name>
    <dbReference type="NCBI Taxonomy" id="3121582"/>
    <lineage>
        <taxon>Bacteria</taxon>
        <taxon>Pseudomonadati</taxon>
        <taxon>Pseudomonadota</taxon>
        <taxon>Alphaproteobacteria</taxon>
        <taxon>Acetobacterales</taxon>
        <taxon>Roseomonadaceae</taxon>
        <taxon>Roseomonas</taxon>
    </lineage>
</organism>
<dbReference type="PROSITE" id="PS51318">
    <property type="entry name" value="TAT"/>
    <property type="match status" value="1"/>
</dbReference>
<reference evidence="4 5" key="1">
    <citation type="submission" date="2022-06" db="EMBL/GenBank/DDBJ databases">
        <title>Roseomonas CN29.</title>
        <authorList>
            <person name="Cheng Y."/>
            <person name="He X."/>
        </authorList>
    </citation>
    <scope>NUCLEOTIDE SEQUENCE [LARGE SCALE GENOMIC DNA]</scope>
    <source>
        <strain evidence="4 5">CN29</strain>
    </source>
</reference>
<dbReference type="InterPro" id="IPR005770">
    <property type="entry name" value="PhnD"/>
</dbReference>